<dbReference type="InterPro" id="IPR036938">
    <property type="entry name" value="PAP2/HPO_sf"/>
</dbReference>
<name>A0A061BIP5_CYBFA</name>
<feature type="transmembrane region" description="Helical" evidence="6">
    <location>
        <begin position="153"/>
        <end position="174"/>
    </location>
</feature>
<evidence type="ECO:0000256" key="1">
    <source>
        <dbReference type="ARBA" id="ARBA00004141"/>
    </source>
</evidence>
<dbReference type="SUPFAM" id="SSF48317">
    <property type="entry name" value="Acid phosphatase/Vanadium-dependent haloperoxidase"/>
    <property type="match status" value="1"/>
</dbReference>
<keyword evidence="4 6" id="KW-0472">Membrane</keyword>
<dbReference type="InterPro" id="IPR026841">
    <property type="entry name" value="Aur1/Ipt1"/>
</dbReference>
<comment type="subcellular location">
    <subcellularLocation>
        <location evidence="1">Membrane</location>
        <topology evidence="1">Multi-pass membrane protein</topology>
    </subcellularLocation>
</comment>
<feature type="transmembrane region" description="Helical" evidence="6">
    <location>
        <begin position="48"/>
        <end position="67"/>
    </location>
</feature>
<dbReference type="GO" id="GO:0070916">
    <property type="term" value="C:inositol phosphoceramide synthase complex"/>
    <property type="evidence" value="ECO:0007669"/>
    <property type="project" value="TreeGrafter"/>
</dbReference>
<keyword evidence="3 6" id="KW-1133">Transmembrane helix</keyword>
<dbReference type="Pfam" id="PF14378">
    <property type="entry name" value="PAP2_3"/>
    <property type="match status" value="1"/>
</dbReference>
<proteinExistence type="predicted"/>
<feature type="transmembrane region" description="Helical" evidence="6">
    <location>
        <begin position="267"/>
        <end position="290"/>
    </location>
</feature>
<feature type="transmembrane region" description="Helical" evidence="6">
    <location>
        <begin position="73"/>
        <end position="106"/>
    </location>
</feature>
<feature type="transmembrane region" description="Helical" evidence="6">
    <location>
        <begin position="296"/>
        <end position="317"/>
    </location>
</feature>
<evidence type="ECO:0000256" key="6">
    <source>
        <dbReference type="SAM" id="Phobius"/>
    </source>
</evidence>
<gene>
    <name evidence="8" type="ORF">CYFA0S_37e00386g</name>
</gene>
<dbReference type="GO" id="GO:0006676">
    <property type="term" value="P:mannosyl diphosphorylinositol ceramide metabolic process"/>
    <property type="evidence" value="ECO:0007669"/>
    <property type="project" value="TreeGrafter"/>
</dbReference>
<dbReference type="PhylomeDB" id="A0A061BIP5"/>
<feature type="compositionally biased region" description="Low complexity" evidence="5">
    <location>
        <begin position="455"/>
        <end position="469"/>
    </location>
</feature>
<evidence type="ECO:0000313" key="8">
    <source>
        <dbReference type="EMBL" id="CDR47764.1"/>
    </source>
</evidence>
<organism evidence="8">
    <name type="scientific">Cyberlindnera fabianii</name>
    <name type="common">Yeast</name>
    <name type="synonym">Hansenula fabianii</name>
    <dbReference type="NCBI Taxonomy" id="36022"/>
    <lineage>
        <taxon>Eukaryota</taxon>
        <taxon>Fungi</taxon>
        <taxon>Dikarya</taxon>
        <taxon>Ascomycota</taxon>
        <taxon>Saccharomycotina</taxon>
        <taxon>Saccharomycetes</taxon>
        <taxon>Phaffomycetales</taxon>
        <taxon>Phaffomycetaceae</taxon>
        <taxon>Cyberlindnera</taxon>
    </lineage>
</organism>
<protein>
    <submittedName>
        <fullName evidence="8">CYFA0S37e00386g1_1</fullName>
    </submittedName>
</protein>
<feature type="compositionally biased region" description="Polar residues" evidence="5">
    <location>
        <begin position="478"/>
        <end position="489"/>
    </location>
</feature>
<accession>A0A061BIP5</accession>
<dbReference type="EMBL" id="LK052922">
    <property type="protein sequence ID" value="CDR47764.1"/>
    <property type="molecule type" value="Genomic_DNA"/>
</dbReference>
<feature type="transmembrane region" description="Helical" evidence="6">
    <location>
        <begin position="180"/>
        <end position="201"/>
    </location>
</feature>
<evidence type="ECO:0000259" key="7">
    <source>
        <dbReference type="SMART" id="SM00014"/>
    </source>
</evidence>
<evidence type="ECO:0000256" key="2">
    <source>
        <dbReference type="ARBA" id="ARBA00022692"/>
    </source>
</evidence>
<dbReference type="GO" id="GO:0016020">
    <property type="term" value="C:membrane"/>
    <property type="evidence" value="ECO:0007669"/>
    <property type="project" value="UniProtKB-SubCell"/>
</dbReference>
<feature type="region of interest" description="Disordered" evidence="5">
    <location>
        <begin position="385"/>
        <end position="415"/>
    </location>
</feature>
<evidence type="ECO:0000256" key="4">
    <source>
        <dbReference type="ARBA" id="ARBA00023136"/>
    </source>
</evidence>
<dbReference type="SMART" id="SM00014">
    <property type="entry name" value="acidPPc"/>
    <property type="match status" value="1"/>
</dbReference>
<dbReference type="GO" id="GO:0030148">
    <property type="term" value="P:sphingolipid biosynthetic process"/>
    <property type="evidence" value="ECO:0007669"/>
    <property type="project" value="TreeGrafter"/>
</dbReference>
<feature type="compositionally biased region" description="Polar residues" evidence="5">
    <location>
        <begin position="386"/>
        <end position="410"/>
    </location>
</feature>
<dbReference type="PANTHER" id="PTHR31310">
    <property type="match status" value="1"/>
</dbReference>
<evidence type="ECO:0000256" key="5">
    <source>
        <dbReference type="SAM" id="MobiDB-lite"/>
    </source>
</evidence>
<feature type="domain" description="Phosphatidic acid phosphatase type 2/haloperoxidase" evidence="7">
    <location>
        <begin position="180"/>
        <end position="318"/>
    </location>
</feature>
<dbReference type="CDD" id="cd03386">
    <property type="entry name" value="PAP2_Aur1_like"/>
    <property type="match status" value="1"/>
</dbReference>
<reference evidence="8" key="1">
    <citation type="journal article" date="2014" name="Genome Announc.">
        <title>Genome sequence of the yeast Cyberlindnera fabianii (Hansenula fabianii).</title>
        <authorList>
            <person name="Freel K.C."/>
            <person name="Sarilar V."/>
            <person name="Neuveglise C."/>
            <person name="Devillers H."/>
            <person name="Friedrich A."/>
            <person name="Schacherer J."/>
        </authorList>
    </citation>
    <scope>NUCLEOTIDE SEQUENCE</scope>
    <source>
        <strain evidence="8">YJS4271</strain>
    </source>
</reference>
<dbReference type="OrthoDB" id="5784at2759"/>
<feature type="region of interest" description="Disordered" evidence="5">
    <location>
        <begin position="433"/>
        <end position="489"/>
    </location>
</feature>
<dbReference type="InterPro" id="IPR000326">
    <property type="entry name" value="PAP2/HPO"/>
</dbReference>
<dbReference type="Gene3D" id="1.20.144.10">
    <property type="entry name" value="Phosphatidic acid phosphatase type 2/haloperoxidase"/>
    <property type="match status" value="1"/>
</dbReference>
<sequence length="489" mass="54388">MAALVRWFNGYFLAEKPVGATVADIDLEISPKVGLQRLSTFKWSRNDIMHFTTLATFLIVAFFLNPAPVILKFAFVGLMTLLLLVPLTSQFVLNALPIITWLLFFFSSTKIPPAYRPPISVKVLPAVETIFYGDNLSQLLATSTTPFLDILAWLPYGLIHFGLPFFVAGMLFLWGPPTAVRSFGFAFGYMNLIGVVIQLMFPSAAPWYKLLHGLDPANYSMLGSPGGLGRIDTLLHLDLYTTNFSKNSPVVFGAFPSLHSGCATMDALFLSYLFPRLQPLFFLYVTWLWWSTMYLTHHYFIDVIAGSTLSFIVFTYTKYVHLPINDKNAKNRWSYAEIRKINMFKLDPLASAWSTDEESRISSSTEQFVTRTRSRSIRQQFEMDVMQSTQRQRGNSLTNPSISGSSQSLNAPSPQSIAAAAAASVMQAPKAPLTSSTVSEDSDSEVVFDPEVPRSYSRSSNTSATSIESQFDLGLGFPTSSANAKTRLD</sequence>
<dbReference type="AlphaFoldDB" id="A0A061BIP5"/>
<dbReference type="PANTHER" id="PTHR31310:SF11">
    <property type="entry name" value="INOSITOL PHOSPHORYLCERAMIDE SYNTHASE CATALYTIC SUBUNIT AUR1"/>
    <property type="match status" value="1"/>
</dbReference>
<evidence type="ECO:0000256" key="3">
    <source>
        <dbReference type="ARBA" id="ARBA00022989"/>
    </source>
</evidence>
<dbReference type="InterPro" id="IPR052185">
    <property type="entry name" value="IPC_Synthase-Related"/>
</dbReference>
<keyword evidence="2 6" id="KW-0812">Transmembrane</keyword>